<sequence>MEFGEQLKKIRTIQQLTQAQFAVRINVTRQAVSNWENNRNLPDLEMVILIATIFNLSLDELILGGTHVNNMTEKLIKDGRETRRAKFNLITVLIGAFLLILGVVCFLIKGNSVEYVDSTGLLHENFYLLPIGFAFLFAGLMVFAVMGLKTLVGIFRTKK</sequence>
<organism evidence="4 5">
    <name type="scientific">Latilactobacillus fuchuensis</name>
    <dbReference type="NCBI Taxonomy" id="164393"/>
    <lineage>
        <taxon>Bacteria</taxon>
        <taxon>Bacillati</taxon>
        <taxon>Bacillota</taxon>
        <taxon>Bacilli</taxon>
        <taxon>Lactobacillales</taxon>
        <taxon>Lactobacillaceae</taxon>
        <taxon>Latilactobacillus</taxon>
    </lineage>
</organism>
<keyword evidence="2" id="KW-0812">Transmembrane</keyword>
<accession>A0A2N9DXH3</accession>
<dbReference type="CDD" id="cd00093">
    <property type="entry name" value="HTH_XRE"/>
    <property type="match status" value="1"/>
</dbReference>
<dbReference type="InterPro" id="IPR025016">
    <property type="entry name" value="DUF3955"/>
</dbReference>
<reference evidence="4" key="1">
    <citation type="submission" date="2018-01" db="EMBL/GenBank/DDBJ databases">
        <authorList>
            <person name="Chaillou S."/>
        </authorList>
    </citation>
    <scope>NUCLEOTIDE SEQUENCE [LARGE SCALE GENOMIC DNA]</scope>
    <source>
        <strain evidence="4">MFPC41A2801</strain>
    </source>
</reference>
<evidence type="ECO:0000313" key="4">
    <source>
        <dbReference type="EMBL" id="SPC39364.1"/>
    </source>
</evidence>
<dbReference type="EMBL" id="OGVC01000034">
    <property type="protein sequence ID" value="SPC39364.1"/>
    <property type="molecule type" value="Genomic_DNA"/>
</dbReference>
<dbReference type="InterPro" id="IPR001387">
    <property type="entry name" value="Cro/C1-type_HTH"/>
</dbReference>
<evidence type="ECO:0000259" key="3">
    <source>
        <dbReference type="PROSITE" id="PS50943"/>
    </source>
</evidence>
<dbReference type="Pfam" id="PF13127">
    <property type="entry name" value="DUF3955"/>
    <property type="match status" value="1"/>
</dbReference>
<evidence type="ECO:0000313" key="5">
    <source>
        <dbReference type="Proteomes" id="UP000238739"/>
    </source>
</evidence>
<keyword evidence="1" id="KW-0238">DNA-binding</keyword>
<name>A0A2N9DXH3_9LACO</name>
<dbReference type="PANTHER" id="PTHR46558">
    <property type="entry name" value="TRACRIPTIONAL REGULATORY PROTEIN-RELATED-RELATED"/>
    <property type="match status" value="1"/>
</dbReference>
<dbReference type="Pfam" id="PF01381">
    <property type="entry name" value="HTH_3"/>
    <property type="match status" value="1"/>
</dbReference>
<dbReference type="Gene3D" id="1.10.260.40">
    <property type="entry name" value="lambda repressor-like DNA-binding domains"/>
    <property type="match status" value="1"/>
</dbReference>
<dbReference type="InterPro" id="IPR010982">
    <property type="entry name" value="Lambda_DNA-bd_dom_sf"/>
</dbReference>
<gene>
    <name evidence="4" type="ORF">LFUMFP_40048</name>
</gene>
<evidence type="ECO:0000256" key="2">
    <source>
        <dbReference type="SAM" id="Phobius"/>
    </source>
</evidence>
<comment type="caution">
    <text evidence="4">The sequence shown here is derived from an EMBL/GenBank/DDBJ whole genome shotgun (WGS) entry which is preliminary data.</text>
</comment>
<feature type="transmembrane region" description="Helical" evidence="2">
    <location>
        <begin position="129"/>
        <end position="155"/>
    </location>
</feature>
<feature type="transmembrane region" description="Helical" evidence="2">
    <location>
        <begin position="46"/>
        <end position="66"/>
    </location>
</feature>
<keyword evidence="2" id="KW-0472">Membrane</keyword>
<dbReference type="Proteomes" id="UP000238739">
    <property type="component" value="Unassembled WGS sequence"/>
</dbReference>
<dbReference type="PROSITE" id="PS50943">
    <property type="entry name" value="HTH_CROC1"/>
    <property type="match status" value="1"/>
</dbReference>
<feature type="domain" description="HTH cro/C1-type" evidence="3">
    <location>
        <begin position="7"/>
        <end position="61"/>
    </location>
</feature>
<feature type="transmembrane region" description="Helical" evidence="2">
    <location>
        <begin position="87"/>
        <end position="109"/>
    </location>
</feature>
<keyword evidence="5" id="KW-1185">Reference proteome</keyword>
<evidence type="ECO:0000256" key="1">
    <source>
        <dbReference type="ARBA" id="ARBA00023125"/>
    </source>
</evidence>
<keyword evidence="2" id="KW-1133">Transmembrane helix</keyword>
<dbReference type="SUPFAM" id="SSF47413">
    <property type="entry name" value="lambda repressor-like DNA-binding domains"/>
    <property type="match status" value="1"/>
</dbReference>
<dbReference type="SMART" id="SM00530">
    <property type="entry name" value="HTH_XRE"/>
    <property type="match status" value="1"/>
</dbReference>
<dbReference type="AlphaFoldDB" id="A0A2N9DXH3"/>
<protein>
    <recommendedName>
        <fullName evidence="3">HTH cro/C1-type domain-containing protein</fullName>
    </recommendedName>
</protein>
<dbReference type="GO" id="GO:0003677">
    <property type="term" value="F:DNA binding"/>
    <property type="evidence" value="ECO:0007669"/>
    <property type="project" value="UniProtKB-KW"/>
</dbReference>
<dbReference type="PANTHER" id="PTHR46558:SF4">
    <property type="entry name" value="DNA-BIDING PHAGE PROTEIN"/>
    <property type="match status" value="1"/>
</dbReference>
<dbReference type="RefSeq" id="WP_106482876.1">
    <property type="nucleotide sequence ID" value="NZ_LT984417.1"/>
</dbReference>
<proteinExistence type="predicted"/>